<sequence length="175" mass="19873">MLDNNTWPRTNSQSITNNSIKSSTSITSMLIKMDQDFKNEIHSIKKFILKTLDEKININSSNIQLHQVSLCTINSTITKISQNVVLPLINLIPNSKREMKQQISSALQELEAPFRIHADHMRMNFNIGYNKQESNNITSAVPFTNNINRNQPSSLSPSNDTPTLIEDSDRMVDDN</sequence>
<feature type="region of interest" description="Disordered" evidence="1">
    <location>
        <begin position="148"/>
        <end position="175"/>
    </location>
</feature>
<dbReference type="AlphaFoldDB" id="A0A817TBR0"/>
<evidence type="ECO:0000313" key="5">
    <source>
        <dbReference type="EMBL" id="CAF4823863.1"/>
    </source>
</evidence>
<feature type="compositionally biased region" description="Polar residues" evidence="1">
    <location>
        <begin position="148"/>
        <end position="162"/>
    </location>
</feature>
<proteinExistence type="predicted"/>
<evidence type="ECO:0000313" key="6">
    <source>
        <dbReference type="Proteomes" id="UP000663869"/>
    </source>
</evidence>
<organism evidence="2 6">
    <name type="scientific">Rotaria socialis</name>
    <dbReference type="NCBI Taxonomy" id="392032"/>
    <lineage>
        <taxon>Eukaryota</taxon>
        <taxon>Metazoa</taxon>
        <taxon>Spiralia</taxon>
        <taxon>Gnathifera</taxon>
        <taxon>Rotifera</taxon>
        <taxon>Eurotatoria</taxon>
        <taxon>Bdelloidea</taxon>
        <taxon>Philodinida</taxon>
        <taxon>Philodinidae</taxon>
        <taxon>Rotaria</taxon>
    </lineage>
</organism>
<name>A0A817TBR0_9BILA</name>
<dbReference type="EMBL" id="CAJNYT010003436">
    <property type="protein sequence ID" value="CAF3562666.1"/>
    <property type="molecule type" value="Genomic_DNA"/>
</dbReference>
<dbReference type="Proteomes" id="UP000663862">
    <property type="component" value="Unassembled WGS sequence"/>
</dbReference>
<evidence type="ECO:0000313" key="2">
    <source>
        <dbReference type="EMBL" id="CAF3314462.1"/>
    </source>
</evidence>
<dbReference type="Proteomes" id="UP000663872">
    <property type="component" value="Unassembled WGS sequence"/>
</dbReference>
<evidence type="ECO:0000313" key="3">
    <source>
        <dbReference type="EMBL" id="CAF3562666.1"/>
    </source>
</evidence>
<reference evidence="2" key="1">
    <citation type="submission" date="2021-02" db="EMBL/GenBank/DDBJ databases">
        <authorList>
            <person name="Nowell W R."/>
        </authorList>
    </citation>
    <scope>NUCLEOTIDE SEQUENCE</scope>
</reference>
<accession>A0A817TBR0</accession>
<protein>
    <submittedName>
        <fullName evidence="2">Uncharacterized protein</fullName>
    </submittedName>
</protein>
<evidence type="ECO:0000313" key="4">
    <source>
        <dbReference type="EMBL" id="CAF4495426.1"/>
    </source>
</evidence>
<dbReference type="EMBL" id="CAJOBR010005628">
    <property type="protein sequence ID" value="CAF4823863.1"/>
    <property type="molecule type" value="Genomic_DNA"/>
</dbReference>
<evidence type="ECO:0000256" key="1">
    <source>
        <dbReference type="SAM" id="MobiDB-lite"/>
    </source>
</evidence>
<dbReference type="Proteomes" id="UP000663869">
    <property type="component" value="Unassembled WGS sequence"/>
</dbReference>
<gene>
    <name evidence="2" type="ORF">FME351_LOCUS747</name>
    <name evidence="3" type="ORF">GRG538_LOCUS20810</name>
    <name evidence="5" type="ORF">QYT958_LOCUS25230</name>
    <name evidence="4" type="ORF">TSG867_LOCUS20646</name>
</gene>
<comment type="caution">
    <text evidence="2">The sequence shown here is derived from an EMBL/GenBank/DDBJ whole genome shotgun (WGS) entry which is preliminary data.</text>
</comment>
<dbReference type="Proteomes" id="UP000663848">
    <property type="component" value="Unassembled WGS sequence"/>
</dbReference>
<dbReference type="EMBL" id="CAJOBQ010001535">
    <property type="protein sequence ID" value="CAF4495426.1"/>
    <property type="molecule type" value="Genomic_DNA"/>
</dbReference>
<dbReference type="EMBL" id="CAJNYU010000015">
    <property type="protein sequence ID" value="CAF3314462.1"/>
    <property type="molecule type" value="Genomic_DNA"/>
</dbReference>